<dbReference type="RefSeq" id="WP_256186418.1">
    <property type="nucleotide sequence ID" value="NZ_BAABXT010000001.1"/>
</dbReference>
<evidence type="ECO:0000313" key="1">
    <source>
        <dbReference type="EMBL" id="MDB7933184.1"/>
    </source>
</evidence>
<organism evidence="1 2">
    <name type="scientific">Flavonifractor plautii</name>
    <name type="common">Fusobacterium plautii</name>
    <dbReference type="NCBI Taxonomy" id="292800"/>
    <lineage>
        <taxon>Bacteria</taxon>
        <taxon>Bacillati</taxon>
        <taxon>Bacillota</taxon>
        <taxon>Clostridia</taxon>
        <taxon>Eubacteriales</taxon>
        <taxon>Oscillospiraceae</taxon>
        <taxon>Flavonifractor</taxon>
    </lineage>
</organism>
<dbReference type="EMBL" id="JAQLWV010000011">
    <property type="protein sequence ID" value="MDB7933184.1"/>
    <property type="molecule type" value="Genomic_DNA"/>
</dbReference>
<comment type="caution">
    <text evidence="1">The sequence shown here is derived from an EMBL/GenBank/DDBJ whole genome shotgun (WGS) entry which is preliminary data.</text>
</comment>
<dbReference type="AlphaFoldDB" id="A0AAW6CB55"/>
<name>A0AAW6CB55_FLAPL</name>
<protein>
    <submittedName>
        <fullName evidence="1">Uncharacterized protein</fullName>
    </submittedName>
</protein>
<proteinExistence type="predicted"/>
<sequence length="44" mass="5017">MSKTTMIVHCEYSGTGQTLEKLVQSSFYTFLKKELSELAICRDV</sequence>
<dbReference type="Proteomes" id="UP001211173">
    <property type="component" value="Unassembled WGS sequence"/>
</dbReference>
<evidence type="ECO:0000313" key="2">
    <source>
        <dbReference type="Proteomes" id="UP001211173"/>
    </source>
</evidence>
<gene>
    <name evidence="1" type="ORF">PNE06_08855</name>
</gene>
<accession>A0AAW6CB55</accession>
<reference evidence="1" key="1">
    <citation type="submission" date="2023-01" db="EMBL/GenBank/DDBJ databases">
        <title>Human gut microbiome strain richness.</title>
        <authorList>
            <person name="Chen-Liaw A."/>
        </authorList>
    </citation>
    <scope>NUCLEOTIDE SEQUENCE</scope>
    <source>
        <strain evidence="1">1001287st1_F4_1001285I_161205</strain>
    </source>
</reference>